<reference evidence="2" key="1">
    <citation type="submission" date="2024-04" db="EMBL/GenBank/DDBJ databases">
        <title>Salinicola lusitanus LLJ914,a marine bacterium isolated from the Okinawa Trough.</title>
        <authorList>
            <person name="Li J."/>
        </authorList>
    </citation>
    <scope>NUCLEOTIDE SEQUENCE [LARGE SCALE GENOMIC DNA]</scope>
</reference>
<name>A0AAW0Q0Y0_9GOBI</name>
<dbReference type="Proteomes" id="UP001460270">
    <property type="component" value="Unassembled WGS sequence"/>
</dbReference>
<gene>
    <name evidence="1" type="ORF">WMY93_000015</name>
</gene>
<protein>
    <submittedName>
        <fullName evidence="1">Uncharacterized protein</fullName>
    </submittedName>
</protein>
<accession>A0AAW0Q0Y0</accession>
<evidence type="ECO:0000313" key="1">
    <source>
        <dbReference type="EMBL" id="KAK7944287.1"/>
    </source>
</evidence>
<sequence>MEMKVYHFHHGLTFLAHSSKHHMFVFETLNLTRPFSDHNLTAQEQVYDRHSGERHVIQNAFGSLAARRRILGRPFECLPDKAVDTIKAFYTDAATEPAARYICPSLTDSTSASGEVQ</sequence>
<keyword evidence="2" id="KW-1185">Reference proteome</keyword>
<proteinExistence type="predicted"/>
<dbReference type="EMBL" id="JBBPFD010000001">
    <property type="protein sequence ID" value="KAK7944287.1"/>
    <property type="molecule type" value="Genomic_DNA"/>
</dbReference>
<dbReference type="AlphaFoldDB" id="A0AAW0Q0Y0"/>
<organism evidence="1 2">
    <name type="scientific">Mugilogobius chulae</name>
    <name type="common">yellowstripe goby</name>
    <dbReference type="NCBI Taxonomy" id="88201"/>
    <lineage>
        <taxon>Eukaryota</taxon>
        <taxon>Metazoa</taxon>
        <taxon>Chordata</taxon>
        <taxon>Craniata</taxon>
        <taxon>Vertebrata</taxon>
        <taxon>Euteleostomi</taxon>
        <taxon>Actinopterygii</taxon>
        <taxon>Neopterygii</taxon>
        <taxon>Teleostei</taxon>
        <taxon>Neoteleostei</taxon>
        <taxon>Acanthomorphata</taxon>
        <taxon>Gobiaria</taxon>
        <taxon>Gobiiformes</taxon>
        <taxon>Gobioidei</taxon>
        <taxon>Gobiidae</taxon>
        <taxon>Gobionellinae</taxon>
        <taxon>Mugilogobius</taxon>
    </lineage>
</organism>
<evidence type="ECO:0000313" key="2">
    <source>
        <dbReference type="Proteomes" id="UP001460270"/>
    </source>
</evidence>
<comment type="caution">
    <text evidence="1">The sequence shown here is derived from an EMBL/GenBank/DDBJ whole genome shotgun (WGS) entry which is preliminary data.</text>
</comment>